<dbReference type="EMBL" id="KB908581">
    <property type="protein sequence ID" value="EOA87569.1"/>
    <property type="molecule type" value="Genomic_DNA"/>
</dbReference>
<dbReference type="GeneID" id="19400751"/>
<evidence type="ECO:0000256" key="1">
    <source>
        <dbReference type="SAM" id="MobiDB-lite"/>
    </source>
</evidence>
<reference evidence="2 3" key="2">
    <citation type="journal article" date="2013" name="PLoS Genet.">
        <title>Comparative genome structure, secondary metabolite, and effector coding capacity across Cochliobolus pathogens.</title>
        <authorList>
            <person name="Condon B.J."/>
            <person name="Leng Y."/>
            <person name="Wu D."/>
            <person name="Bushley K.E."/>
            <person name="Ohm R.A."/>
            <person name="Otillar R."/>
            <person name="Martin J."/>
            <person name="Schackwitz W."/>
            <person name="Grimwood J."/>
            <person name="MohdZainudin N."/>
            <person name="Xue C."/>
            <person name="Wang R."/>
            <person name="Manning V.A."/>
            <person name="Dhillon B."/>
            <person name="Tu Z.J."/>
            <person name="Steffenson B.J."/>
            <person name="Salamov A."/>
            <person name="Sun H."/>
            <person name="Lowry S."/>
            <person name="LaButti K."/>
            <person name="Han J."/>
            <person name="Copeland A."/>
            <person name="Lindquist E."/>
            <person name="Barry K."/>
            <person name="Schmutz J."/>
            <person name="Baker S.E."/>
            <person name="Ciuffetti L.M."/>
            <person name="Grigoriev I.V."/>
            <person name="Zhong S."/>
            <person name="Turgeon B.G."/>
        </authorList>
    </citation>
    <scope>NUCLEOTIDE SEQUENCE [LARGE SCALE GENOMIC DNA]</scope>
    <source>
        <strain evidence="3">28A</strain>
    </source>
</reference>
<dbReference type="AlphaFoldDB" id="R0KE25"/>
<dbReference type="RefSeq" id="XP_008024795.1">
    <property type="nucleotide sequence ID" value="XM_008026604.1"/>
</dbReference>
<dbReference type="STRING" id="671987.R0KE25"/>
<feature type="region of interest" description="Disordered" evidence="1">
    <location>
        <begin position="1"/>
        <end position="23"/>
    </location>
</feature>
<sequence>MADAQRTDQQHTPQSCIPTWDTDDPLQQQVSALLKRLPRDICGVIALGDDGVLRSLTADRKVLAAEGLTPELTAAFLSRFPPDYRSKVTVLATADGTRVPREKWFAPAAGILPAPLPRERVDEMRSYSEERKAVLRKYIADNENAVDVDAVLD</sequence>
<evidence type="ECO:0000313" key="3">
    <source>
        <dbReference type="Proteomes" id="UP000016935"/>
    </source>
</evidence>
<organism evidence="2 3">
    <name type="scientific">Exserohilum turcicum (strain 28A)</name>
    <name type="common">Northern leaf blight fungus</name>
    <name type="synonym">Setosphaeria turcica</name>
    <dbReference type="NCBI Taxonomy" id="671987"/>
    <lineage>
        <taxon>Eukaryota</taxon>
        <taxon>Fungi</taxon>
        <taxon>Dikarya</taxon>
        <taxon>Ascomycota</taxon>
        <taxon>Pezizomycotina</taxon>
        <taxon>Dothideomycetes</taxon>
        <taxon>Pleosporomycetidae</taxon>
        <taxon>Pleosporales</taxon>
        <taxon>Pleosporineae</taxon>
        <taxon>Pleosporaceae</taxon>
        <taxon>Exserohilum</taxon>
    </lineage>
</organism>
<accession>R0KE25</accession>
<keyword evidence="3" id="KW-1185">Reference proteome</keyword>
<dbReference type="eggNOG" id="ENOG502T09W">
    <property type="taxonomic scope" value="Eukaryota"/>
</dbReference>
<dbReference type="Proteomes" id="UP000016935">
    <property type="component" value="Unassembled WGS sequence"/>
</dbReference>
<protein>
    <submittedName>
        <fullName evidence="2">Uncharacterized protein</fullName>
    </submittedName>
</protein>
<proteinExistence type="predicted"/>
<evidence type="ECO:0000313" key="2">
    <source>
        <dbReference type="EMBL" id="EOA87569.1"/>
    </source>
</evidence>
<dbReference type="OrthoDB" id="3660917at2759"/>
<dbReference type="HOGENOM" id="CLU_122470_1_0_1"/>
<name>R0KE25_EXST2</name>
<reference evidence="2 3" key="1">
    <citation type="journal article" date="2012" name="PLoS Pathog.">
        <title>Diverse lifestyles and strategies of plant pathogenesis encoded in the genomes of eighteen Dothideomycetes fungi.</title>
        <authorList>
            <person name="Ohm R.A."/>
            <person name="Feau N."/>
            <person name="Henrissat B."/>
            <person name="Schoch C.L."/>
            <person name="Horwitz B.A."/>
            <person name="Barry K.W."/>
            <person name="Condon B.J."/>
            <person name="Copeland A.C."/>
            <person name="Dhillon B."/>
            <person name="Glaser F."/>
            <person name="Hesse C.N."/>
            <person name="Kosti I."/>
            <person name="LaButti K."/>
            <person name="Lindquist E.A."/>
            <person name="Lucas S."/>
            <person name="Salamov A.A."/>
            <person name="Bradshaw R.E."/>
            <person name="Ciuffetti L."/>
            <person name="Hamelin R.C."/>
            <person name="Kema G.H.J."/>
            <person name="Lawrence C."/>
            <person name="Scott J.A."/>
            <person name="Spatafora J.W."/>
            <person name="Turgeon B.G."/>
            <person name="de Wit P.J.G.M."/>
            <person name="Zhong S."/>
            <person name="Goodwin S.B."/>
            <person name="Grigoriev I.V."/>
        </authorList>
    </citation>
    <scope>NUCLEOTIDE SEQUENCE [LARGE SCALE GENOMIC DNA]</scope>
    <source>
        <strain evidence="3">28A</strain>
    </source>
</reference>
<gene>
    <name evidence="2" type="ORF">SETTUDRAFT_168997</name>
</gene>